<dbReference type="AlphaFoldDB" id="I0GWR7"/>
<gene>
    <name evidence="1" type="ordered locus">SELR_pSRC500300</name>
</gene>
<evidence type="ECO:0000313" key="2">
    <source>
        <dbReference type="Proteomes" id="UP000007887"/>
    </source>
</evidence>
<geneLocation type="plasmid" evidence="1 2">
    <name>pSRC5</name>
</geneLocation>
<proteinExistence type="predicted"/>
<dbReference type="Proteomes" id="UP000007887">
    <property type="component" value="Plasmid pSRC5"/>
</dbReference>
<dbReference type="KEGG" id="sri:SELR_pSRC500300"/>
<sequence length="138" mass="15214">MSTMIDKLLAADAKKITELQTRKYEVKRLTEALGEKFELTLRAIPAQRYAEIQSDAVDMKGGKIGNVDLYKMQIETLAAGIIDPDIKNKELLKHFGAVTPHDLIATLLNPAEITEAAGVVSELCGFKAQKDVDEEVKN</sequence>
<reference evidence="1 2" key="1">
    <citation type="submission" date="2011-10" db="EMBL/GenBank/DDBJ databases">
        <title>Whole genome sequence of Selenomonas ruminantium subsp. lactilytica TAM6421.</title>
        <authorList>
            <person name="Oguchi A."/>
            <person name="Ankai A."/>
            <person name="Kaneko J."/>
            <person name="Yamada-Narita S."/>
            <person name="Fukui S."/>
            <person name="Takahashi M."/>
            <person name="Onodera T."/>
            <person name="Kojima S."/>
            <person name="Fushimi T."/>
            <person name="Abe N."/>
            <person name="Kamio Y."/>
            <person name="Yamazaki S."/>
            <person name="Fujita N."/>
        </authorList>
    </citation>
    <scope>NUCLEOTIDE SEQUENCE [LARGE SCALE GENOMIC DNA]</scope>
    <source>
        <strain evidence="2">NBRC 103574 / TAM6421</strain>
        <plasmid evidence="1 2">pSRC5</plasmid>
    </source>
</reference>
<keyword evidence="1" id="KW-0614">Plasmid</keyword>
<dbReference type="Gene3D" id="3.30.2220.30">
    <property type="match status" value="1"/>
</dbReference>
<accession>I0GWR7</accession>
<dbReference type="HOGENOM" id="CLU_138457_0_0_9"/>
<dbReference type="Pfam" id="PF08890">
    <property type="entry name" value="Phage_TAC_5"/>
    <property type="match status" value="1"/>
</dbReference>
<dbReference type="RefSeq" id="WP_014426222.1">
    <property type="nucleotide sequence ID" value="NC_017074.1"/>
</dbReference>
<protein>
    <submittedName>
        <fullName evidence="1">Phage related protein</fullName>
    </submittedName>
</protein>
<evidence type="ECO:0000313" key="1">
    <source>
        <dbReference type="EMBL" id="BAL85204.1"/>
    </source>
</evidence>
<dbReference type="InterPro" id="IPR014986">
    <property type="entry name" value="XkdN-like"/>
</dbReference>
<dbReference type="PATRIC" id="fig|927704.6.peg.3547"/>
<dbReference type="OrthoDB" id="1634378at2"/>
<dbReference type="EMBL" id="AP012301">
    <property type="protein sequence ID" value="BAL85204.1"/>
    <property type="molecule type" value="Genomic_DNA"/>
</dbReference>
<dbReference type="InterPro" id="IPR038559">
    <property type="entry name" value="XkdN-like_sf"/>
</dbReference>
<organism evidence="1 2">
    <name type="scientific">Selenomonas ruminantium subsp. lactilytica (strain NBRC 103574 / TAM6421)</name>
    <dbReference type="NCBI Taxonomy" id="927704"/>
    <lineage>
        <taxon>Bacteria</taxon>
        <taxon>Bacillati</taxon>
        <taxon>Bacillota</taxon>
        <taxon>Negativicutes</taxon>
        <taxon>Selenomonadales</taxon>
        <taxon>Selenomonadaceae</taxon>
        <taxon>Selenomonas</taxon>
    </lineage>
</organism>
<name>I0GWR7_SELRL</name>